<dbReference type="PROSITE" id="PS50293">
    <property type="entry name" value="TPR_REGION"/>
    <property type="match status" value="1"/>
</dbReference>
<dbReference type="GO" id="GO:0003677">
    <property type="term" value="F:DNA binding"/>
    <property type="evidence" value="ECO:0007669"/>
    <property type="project" value="InterPro"/>
</dbReference>
<dbReference type="Gene3D" id="1.25.40.10">
    <property type="entry name" value="Tetratricopeptide repeat domain"/>
    <property type="match status" value="2"/>
</dbReference>
<sequence length="422" mass="49891">MIRLEILSTGEKIKRARIYKGLTLKDICENKVSVSKMSCIENNKVVAEDWILEYISEKLHLDLNYLKHDVREQIEENIKAFYEDEEVSNKIEEILYNLEYAERYEYYDLACKLLHILFKIYLDKEKYEDLSVIIPRYYDMCQKSKDEMLRVDYYMAIAKYLFTNREFGQACSYYTTVKKTLKEMNNRNSIQYAKATYNECACYIMLREDEKAYNMLKELEEIISLTYDSVLKGEIYQILAMLCISLGIDKFNEYEQKSLQCYGSNADKKCRALHNFACSMFENNQRQEGLAYINTAVTEFPKEDKHVLCDFLVLIIDTLIEHSELDLAQEHCDNMLNLAISLDNLVYIERAYYFKASILLKQNNFIMAETYMNLSLDTLVKFGTKTQIYKRYLEMGSMYHNLGEVKDAIKFLNLALQLEKKI</sequence>
<protein>
    <recommendedName>
        <fullName evidence="2">HTH cro/C1-type domain-containing protein</fullName>
    </recommendedName>
</protein>
<gene>
    <name evidence="1" type="ORF">SDC9_97706</name>
</gene>
<evidence type="ECO:0008006" key="2">
    <source>
        <dbReference type="Google" id="ProtNLM"/>
    </source>
</evidence>
<name>A0A645ACS5_9ZZZZ</name>
<dbReference type="EMBL" id="VSSQ01013200">
    <property type="protein sequence ID" value="MPM50960.1"/>
    <property type="molecule type" value="Genomic_DNA"/>
</dbReference>
<comment type="caution">
    <text evidence="1">The sequence shown here is derived from an EMBL/GenBank/DDBJ whole genome shotgun (WGS) entry which is preliminary data.</text>
</comment>
<evidence type="ECO:0000313" key="1">
    <source>
        <dbReference type="EMBL" id="MPM50960.1"/>
    </source>
</evidence>
<dbReference type="InterPro" id="IPR019734">
    <property type="entry name" value="TPR_rpt"/>
</dbReference>
<reference evidence="1" key="1">
    <citation type="submission" date="2019-08" db="EMBL/GenBank/DDBJ databases">
        <authorList>
            <person name="Kucharzyk K."/>
            <person name="Murdoch R.W."/>
            <person name="Higgins S."/>
            <person name="Loffler F."/>
        </authorList>
    </citation>
    <scope>NUCLEOTIDE SEQUENCE</scope>
</reference>
<dbReference type="CDD" id="cd00093">
    <property type="entry name" value="HTH_XRE"/>
    <property type="match status" value="1"/>
</dbReference>
<dbReference type="InterPro" id="IPR001387">
    <property type="entry name" value="Cro/C1-type_HTH"/>
</dbReference>
<dbReference type="AlphaFoldDB" id="A0A645ACS5"/>
<organism evidence="1">
    <name type="scientific">bioreactor metagenome</name>
    <dbReference type="NCBI Taxonomy" id="1076179"/>
    <lineage>
        <taxon>unclassified sequences</taxon>
        <taxon>metagenomes</taxon>
        <taxon>ecological metagenomes</taxon>
    </lineage>
</organism>
<dbReference type="InterPro" id="IPR011990">
    <property type="entry name" value="TPR-like_helical_dom_sf"/>
</dbReference>
<dbReference type="SUPFAM" id="SSF47413">
    <property type="entry name" value="lambda repressor-like DNA-binding domains"/>
    <property type="match status" value="1"/>
</dbReference>
<dbReference type="SUPFAM" id="SSF48452">
    <property type="entry name" value="TPR-like"/>
    <property type="match status" value="2"/>
</dbReference>
<dbReference type="InterPro" id="IPR010982">
    <property type="entry name" value="Lambda_DNA-bd_dom_sf"/>
</dbReference>
<dbReference type="SMART" id="SM00028">
    <property type="entry name" value="TPR"/>
    <property type="match status" value="4"/>
</dbReference>
<accession>A0A645ACS5</accession>
<proteinExistence type="predicted"/>